<name>A0A812MSL7_9DINO</name>
<organism evidence="2 3">
    <name type="scientific">Symbiodinium natans</name>
    <dbReference type="NCBI Taxonomy" id="878477"/>
    <lineage>
        <taxon>Eukaryota</taxon>
        <taxon>Sar</taxon>
        <taxon>Alveolata</taxon>
        <taxon>Dinophyceae</taxon>
        <taxon>Suessiales</taxon>
        <taxon>Symbiodiniaceae</taxon>
        <taxon>Symbiodinium</taxon>
    </lineage>
</organism>
<evidence type="ECO:0000313" key="3">
    <source>
        <dbReference type="Proteomes" id="UP000604046"/>
    </source>
</evidence>
<feature type="compositionally biased region" description="Basic and acidic residues" evidence="1">
    <location>
        <begin position="311"/>
        <end position="326"/>
    </location>
</feature>
<dbReference type="EMBL" id="CAJNDS010001791">
    <property type="protein sequence ID" value="CAE7280455.1"/>
    <property type="molecule type" value="Genomic_DNA"/>
</dbReference>
<sequence length="354" mass="39971">MLLPLASISRRSARPKTQTDHPHQPKVLSCETCLSVETENFAKKAKDGRLPWFPDSSKIADIVTKLRNAAPQITYVLSVLGTEWGEDLAAREILFREKLYDTAFLDQLWPCETCKHAEQLPEVQQEIQLCGHVRSLRNFIEGRLNSNEQTIPKVKDFLDKLKVGLLDEKIAAAISPEQDQNVDWSEVEFVKVELGSILNQTRQYAISHQAATSDSTGTAKAEELEAQLKRDIAANEADFDRRVRQRTEAADAGRHAAEERAQKAEQVAKDAEKKTRQLEAQVEEQKTRIEDLEAALKQEAAKASKAQGLEDQLKEERTKRRADQEKLAECQRLQLQLRAVSTSFEHILPNAEVA</sequence>
<accession>A0A812MSL7</accession>
<feature type="region of interest" description="Disordered" evidence="1">
    <location>
        <begin position="245"/>
        <end position="276"/>
    </location>
</feature>
<protein>
    <submittedName>
        <fullName evidence="2">Uncharacterized protein</fullName>
    </submittedName>
</protein>
<comment type="caution">
    <text evidence="2">The sequence shown here is derived from an EMBL/GenBank/DDBJ whole genome shotgun (WGS) entry which is preliminary data.</text>
</comment>
<gene>
    <name evidence="2" type="ORF">SNAT2548_LOCUS14873</name>
</gene>
<feature type="region of interest" description="Disordered" evidence="1">
    <location>
        <begin position="301"/>
        <end position="326"/>
    </location>
</feature>
<evidence type="ECO:0000313" key="2">
    <source>
        <dbReference type="EMBL" id="CAE7280455.1"/>
    </source>
</evidence>
<proteinExistence type="predicted"/>
<dbReference type="Proteomes" id="UP000604046">
    <property type="component" value="Unassembled WGS sequence"/>
</dbReference>
<evidence type="ECO:0000256" key="1">
    <source>
        <dbReference type="SAM" id="MobiDB-lite"/>
    </source>
</evidence>
<keyword evidence="3" id="KW-1185">Reference proteome</keyword>
<dbReference type="AlphaFoldDB" id="A0A812MSL7"/>
<reference evidence="2" key="1">
    <citation type="submission" date="2021-02" db="EMBL/GenBank/DDBJ databases">
        <authorList>
            <person name="Dougan E. K."/>
            <person name="Rhodes N."/>
            <person name="Thang M."/>
            <person name="Chan C."/>
        </authorList>
    </citation>
    <scope>NUCLEOTIDE SEQUENCE</scope>
</reference>